<dbReference type="PRINTS" id="PR00455">
    <property type="entry name" value="HTHTETR"/>
</dbReference>
<dbReference type="RefSeq" id="WP_211786252.1">
    <property type="nucleotide sequence ID" value="NZ_BAAAMZ010000040.1"/>
</dbReference>
<accession>A0A561UPA4</accession>
<dbReference type="InterPro" id="IPR009057">
    <property type="entry name" value="Homeodomain-like_sf"/>
</dbReference>
<feature type="DNA-binding region" description="H-T-H motif" evidence="2">
    <location>
        <begin position="47"/>
        <end position="66"/>
    </location>
</feature>
<comment type="caution">
    <text evidence="4">The sequence shown here is derived from an EMBL/GenBank/DDBJ whole genome shotgun (WGS) entry which is preliminary data.</text>
</comment>
<dbReference type="AlphaFoldDB" id="A0A561UPA4"/>
<gene>
    <name evidence="4" type="ORF">FHX73_115095</name>
</gene>
<organism evidence="4 5">
    <name type="scientific">Kitasatospora viridis</name>
    <dbReference type="NCBI Taxonomy" id="281105"/>
    <lineage>
        <taxon>Bacteria</taxon>
        <taxon>Bacillati</taxon>
        <taxon>Actinomycetota</taxon>
        <taxon>Actinomycetes</taxon>
        <taxon>Kitasatosporales</taxon>
        <taxon>Streptomycetaceae</taxon>
        <taxon>Kitasatospora</taxon>
    </lineage>
</organism>
<dbReference type="Proteomes" id="UP000317940">
    <property type="component" value="Unassembled WGS sequence"/>
</dbReference>
<evidence type="ECO:0000259" key="3">
    <source>
        <dbReference type="PROSITE" id="PS50977"/>
    </source>
</evidence>
<dbReference type="GO" id="GO:0000976">
    <property type="term" value="F:transcription cis-regulatory region binding"/>
    <property type="evidence" value="ECO:0007669"/>
    <property type="project" value="TreeGrafter"/>
</dbReference>
<dbReference type="Pfam" id="PF00440">
    <property type="entry name" value="TetR_N"/>
    <property type="match status" value="1"/>
</dbReference>
<dbReference type="InterPro" id="IPR050109">
    <property type="entry name" value="HTH-type_TetR-like_transc_reg"/>
</dbReference>
<dbReference type="EMBL" id="VIWT01000001">
    <property type="protein sequence ID" value="TWG01203.1"/>
    <property type="molecule type" value="Genomic_DNA"/>
</dbReference>
<dbReference type="PROSITE" id="PS50977">
    <property type="entry name" value="HTH_TETR_2"/>
    <property type="match status" value="1"/>
</dbReference>
<dbReference type="PROSITE" id="PS01081">
    <property type="entry name" value="HTH_TETR_1"/>
    <property type="match status" value="1"/>
</dbReference>
<dbReference type="InterPro" id="IPR023772">
    <property type="entry name" value="DNA-bd_HTH_TetR-type_CS"/>
</dbReference>
<dbReference type="InterPro" id="IPR001647">
    <property type="entry name" value="HTH_TetR"/>
</dbReference>
<feature type="domain" description="HTH tetR-type" evidence="3">
    <location>
        <begin position="24"/>
        <end position="84"/>
    </location>
</feature>
<dbReference type="GO" id="GO:0003700">
    <property type="term" value="F:DNA-binding transcription factor activity"/>
    <property type="evidence" value="ECO:0007669"/>
    <property type="project" value="TreeGrafter"/>
</dbReference>
<name>A0A561UPA4_9ACTN</name>
<dbReference type="PANTHER" id="PTHR30055">
    <property type="entry name" value="HTH-TYPE TRANSCRIPTIONAL REGULATOR RUTR"/>
    <property type="match status" value="1"/>
</dbReference>
<reference evidence="4 5" key="1">
    <citation type="submission" date="2019-06" db="EMBL/GenBank/DDBJ databases">
        <title>Sequencing the genomes of 1000 actinobacteria strains.</title>
        <authorList>
            <person name="Klenk H.-P."/>
        </authorList>
    </citation>
    <scope>NUCLEOTIDE SEQUENCE [LARGE SCALE GENOMIC DNA]</scope>
    <source>
        <strain evidence="4 5">DSM 44826</strain>
    </source>
</reference>
<proteinExistence type="predicted"/>
<keyword evidence="5" id="KW-1185">Reference proteome</keyword>
<keyword evidence="1 2" id="KW-0238">DNA-binding</keyword>
<sequence>MSDSAELDLIEIRRSPPKERADASRNRVRILDAAARLFGEHGVDGVSLDAIAAAAGVGKGTLFRRFGSKANLAAALLDAQDSELQTRILFGPPPLGPGAPADQRIIAFVQAYLELLFRNLELVRLSETAAPSARYQVGSYQFWRRHLALLVAEARPELDAEIVAHALLAPLGADLQHSLAVSGHSPDRITPTLVRLVADLLGARPTQ</sequence>
<dbReference type="Gene3D" id="1.10.357.10">
    <property type="entry name" value="Tetracycline Repressor, domain 2"/>
    <property type="match status" value="1"/>
</dbReference>
<evidence type="ECO:0000256" key="2">
    <source>
        <dbReference type="PROSITE-ProRule" id="PRU00335"/>
    </source>
</evidence>
<evidence type="ECO:0000313" key="5">
    <source>
        <dbReference type="Proteomes" id="UP000317940"/>
    </source>
</evidence>
<protein>
    <submittedName>
        <fullName evidence="4">TetR family transcriptional regulator</fullName>
    </submittedName>
</protein>
<dbReference type="PANTHER" id="PTHR30055:SF209">
    <property type="entry name" value="POSSIBLE TRANSCRIPTIONAL REGULATORY PROTEIN (PROBABLY TETR-FAMILY)"/>
    <property type="match status" value="1"/>
</dbReference>
<evidence type="ECO:0000256" key="1">
    <source>
        <dbReference type="ARBA" id="ARBA00023125"/>
    </source>
</evidence>
<dbReference type="SUPFAM" id="SSF46689">
    <property type="entry name" value="Homeodomain-like"/>
    <property type="match status" value="1"/>
</dbReference>
<evidence type="ECO:0000313" key="4">
    <source>
        <dbReference type="EMBL" id="TWG01203.1"/>
    </source>
</evidence>